<accession>A0A975YL76</accession>
<organism evidence="1 2">
    <name type="scientific">Elioraea tepida</name>
    <dbReference type="NCBI Taxonomy" id="2843330"/>
    <lineage>
        <taxon>Bacteria</taxon>
        <taxon>Pseudomonadati</taxon>
        <taxon>Pseudomonadota</taxon>
        <taxon>Alphaproteobacteria</taxon>
        <taxon>Acetobacterales</taxon>
        <taxon>Elioraeaceae</taxon>
        <taxon>Elioraea</taxon>
    </lineage>
</organism>
<protein>
    <submittedName>
        <fullName evidence="1">Uncharacterized protein</fullName>
    </submittedName>
</protein>
<name>A0A975YL76_9PROT</name>
<reference evidence="1" key="1">
    <citation type="submission" date="2021-06" db="EMBL/GenBank/DDBJ databases">
        <title>Elioraea tepida, sp. nov., a moderately thermophilic aerobic anoxygenic phototrophic bacterium isolated from an alkaline siliceous hot spring mat community in Yellowstone National Park, WY, USA.</title>
        <authorList>
            <person name="Saini M.K."/>
            <person name="Yoshida S."/>
            <person name="Sebastian A."/>
            <person name="Hirose S."/>
            <person name="Hara E."/>
            <person name="Tamaki H."/>
            <person name="Soulier N.T."/>
            <person name="Albert I."/>
            <person name="Hanada S."/>
            <person name="Bryant D.A."/>
            <person name="Tank M."/>
        </authorList>
    </citation>
    <scope>NUCLEOTIDE SEQUENCE</scope>
    <source>
        <strain evidence="1">MS-P2</strain>
    </source>
</reference>
<proteinExistence type="predicted"/>
<dbReference type="AlphaFoldDB" id="A0A975YL76"/>
<dbReference type="Proteomes" id="UP000694001">
    <property type="component" value="Chromosome"/>
</dbReference>
<evidence type="ECO:0000313" key="1">
    <source>
        <dbReference type="EMBL" id="QXM26273.1"/>
    </source>
</evidence>
<sequence length="111" mass="12901">MLLARNPGFPEGSNERGYELRVPLTADGHLDVEAWRERRAECTVRRFWHDEPDRHGELIHGRHGWAFSYEPGEADDEPLFKLEGHVFRPGEYVTVRETDGEALTFRIVSVR</sequence>
<dbReference type="EMBL" id="CP076448">
    <property type="protein sequence ID" value="QXM26273.1"/>
    <property type="molecule type" value="Genomic_DNA"/>
</dbReference>
<evidence type="ECO:0000313" key="2">
    <source>
        <dbReference type="Proteomes" id="UP000694001"/>
    </source>
</evidence>
<dbReference type="KEGG" id="elio:KO353_09170"/>
<keyword evidence="2" id="KW-1185">Reference proteome</keyword>
<gene>
    <name evidence="1" type="ORF">KO353_09170</name>
</gene>